<feature type="signal peptide" evidence="2">
    <location>
        <begin position="1"/>
        <end position="27"/>
    </location>
</feature>
<dbReference type="EMBL" id="JAANNP010000159">
    <property type="protein sequence ID" value="NHC16410.1"/>
    <property type="molecule type" value="Genomic_DNA"/>
</dbReference>
<protein>
    <recommendedName>
        <fullName evidence="3">DUF7282 domain-containing protein</fullName>
    </recommendedName>
</protein>
<comment type="caution">
    <text evidence="4">The sequence shown here is derived from an EMBL/GenBank/DDBJ whole genome shotgun (WGS) entry which is preliminary data.</text>
</comment>
<keyword evidence="5" id="KW-1185">Reference proteome</keyword>
<proteinExistence type="predicted"/>
<feature type="domain" description="DUF7282" evidence="3">
    <location>
        <begin position="130"/>
        <end position="210"/>
    </location>
</feature>
<evidence type="ECO:0000259" key="3">
    <source>
        <dbReference type="Pfam" id="PF23951"/>
    </source>
</evidence>
<organism evidence="4 5">
    <name type="scientific">Motilibacter deserti</name>
    <dbReference type="NCBI Taxonomy" id="2714956"/>
    <lineage>
        <taxon>Bacteria</taxon>
        <taxon>Bacillati</taxon>
        <taxon>Actinomycetota</taxon>
        <taxon>Actinomycetes</taxon>
        <taxon>Motilibacterales</taxon>
        <taxon>Motilibacteraceae</taxon>
        <taxon>Motilibacter</taxon>
    </lineage>
</organism>
<feature type="compositionally biased region" description="Low complexity" evidence="1">
    <location>
        <begin position="73"/>
        <end position="121"/>
    </location>
</feature>
<feature type="region of interest" description="Disordered" evidence="1">
    <location>
        <begin position="201"/>
        <end position="231"/>
    </location>
</feature>
<gene>
    <name evidence="4" type="ORF">G9H71_21730</name>
</gene>
<dbReference type="Proteomes" id="UP000800981">
    <property type="component" value="Unassembled WGS sequence"/>
</dbReference>
<evidence type="ECO:0000256" key="2">
    <source>
        <dbReference type="SAM" id="SignalP"/>
    </source>
</evidence>
<evidence type="ECO:0000313" key="4">
    <source>
        <dbReference type="EMBL" id="NHC16410.1"/>
    </source>
</evidence>
<accession>A0ABX0H379</accession>
<evidence type="ECO:0000313" key="5">
    <source>
        <dbReference type="Proteomes" id="UP000800981"/>
    </source>
</evidence>
<name>A0ABX0H379_9ACTN</name>
<sequence length="231" mass="22623">MPRTMTRHALRRYAVASAVVAATLVLAACGGGDDADAVADDAFAPVTAAVGSTPEPASPAPSSPAPSSPVQPSPVQASPAPASPAPGASAAASPAPASPSPSGAGDAAVAPGTGTTVTPAPVPALVDTQAELEVEDQRGDGRSVRIEQARTSRGSGHVAVFTGTTLLGSAAVTSGSQPVSIPLSTAVVGSGELVAVLYGDDGDGTFDPTGDPLILDEDGEREDEDFDYRVS</sequence>
<dbReference type="PROSITE" id="PS51257">
    <property type="entry name" value="PROKAR_LIPOPROTEIN"/>
    <property type="match status" value="1"/>
</dbReference>
<feature type="compositionally biased region" description="Acidic residues" evidence="1">
    <location>
        <begin position="214"/>
        <end position="231"/>
    </location>
</feature>
<reference evidence="4 5" key="1">
    <citation type="submission" date="2020-03" db="EMBL/GenBank/DDBJ databases">
        <title>Two novel Motilibacter sp.</title>
        <authorList>
            <person name="Liu S."/>
        </authorList>
    </citation>
    <scope>NUCLEOTIDE SEQUENCE [LARGE SCALE GENOMIC DNA]</scope>
    <source>
        <strain evidence="4 5">E257</strain>
    </source>
</reference>
<feature type="compositionally biased region" description="Pro residues" evidence="1">
    <location>
        <begin position="56"/>
        <end position="72"/>
    </location>
</feature>
<evidence type="ECO:0000256" key="1">
    <source>
        <dbReference type="SAM" id="MobiDB-lite"/>
    </source>
</evidence>
<dbReference type="RefSeq" id="WP_166284852.1">
    <property type="nucleotide sequence ID" value="NZ_JAANNP010000159.1"/>
</dbReference>
<keyword evidence="2" id="KW-0732">Signal</keyword>
<feature type="region of interest" description="Disordered" evidence="1">
    <location>
        <begin position="49"/>
        <end position="121"/>
    </location>
</feature>
<dbReference type="InterPro" id="IPR055706">
    <property type="entry name" value="Slg1/2_DUF7282"/>
</dbReference>
<feature type="chain" id="PRO_5046521347" description="DUF7282 domain-containing protein" evidence="2">
    <location>
        <begin position="28"/>
        <end position="231"/>
    </location>
</feature>
<dbReference type="Pfam" id="PF23951">
    <property type="entry name" value="DUF7282"/>
    <property type="match status" value="1"/>
</dbReference>